<evidence type="ECO:0000313" key="14">
    <source>
        <dbReference type="Proteomes" id="UP001165085"/>
    </source>
</evidence>
<proteinExistence type="inferred from homology"/>
<dbReference type="CDD" id="cd05658">
    <property type="entry name" value="M18_DAP"/>
    <property type="match status" value="1"/>
</dbReference>
<dbReference type="SUPFAM" id="SSF53187">
    <property type="entry name" value="Zn-dependent exopeptidases"/>
    <property type="match status" value="1"/>
</dbReference>
<evidence type="ECO:0000256" key="7">
    <source>
        <dbReference type="ARBA" id="ARBA00022723"/>
    </source>
</evidence>
<evidence type="ECO:0000256" key="8">
    <source>
        <dbReference type="ARBA" id="ARBA00022801"/>
    </source>
</evidence>
<dbReference type="Proteomes" id="UP001165085">
    <property type="component" value="Unassembled WGS sequence"/>
</dbReference>
<dbReference type="GO" id="GO:0006508">
    <property type="term" value="P:proteolysis"/>
    <property type="evidence" value="ECO:0007669"/>
    <property type="project" value="UniProtKB-KW"/>
</dbReference>
<dbReference type="InterPro" id="IPR023358">
    <property type="entry name" value="Peptidase_M18_dom2"/>
</dbReference>
<dbReference type="Pfam" id="PF02127">
    <property type="entry name" value="Peptidase_M18"/>
    <property type="match status" value="1"/>
</dbReference>
<dbReference type="PANTHER" id="PTHR28570">
    <property type="entry name" value="ASPARTYL AMINOPEPTIDASE"/>
    <property type="match status" value="1"/>
</dbReference>
<keyword evidence="8 11" id="KW-0378">Hydrolase</keyword>
<dbReference type="AlphaFoldDB" id="A0A9W7BRW1"/>
<keyword evidence="6 11" id="KW-0645">Protease</keyword>
<keyword evidence="10 11" id="KW-0482">Metalloprotease</keyword>
<dbReference type="Gene3D" id="3.40.630.10">
    <property type="entry name" value="Zn peptidases"/>
    <property type="match status" value="1"/>
</dbReference>
<dbReference type="GO" id="GO:0005737">
    <property type="term" value="C:cytoplasm"/>
    <property type="evidence" value="ECO:0007669"/>
    <property type="project" value="UniProtKB-ARBA"/>
</dbReference>
<dbReference type="PRINTS" id="PR00932">
    <property type="entry name" value="AMINO1PTASE"/>
</dbReference>
<keyword evidence="9 11" id="KW-0862">Zinc</keyword>
<sequence length="495" mass="55228">MFLLCLLLLLLVSVSSSLNLPPSYKISDQHIDIATSAMEYISNSPSPNHAVQNGINMLQDQQFIKLDERKPWPNLQPGGKYYFEREAPLGSSLVAFTVGKKYRSESCFKILGAHTDSPNLRVKPKSRRTASDLTMLNVETYGGGLWHTWFDRDLSLAGKVMVRRSGGRLEHKLVDLKKSILRIPNLAIHLQTPTEREAFKVNKEDHLQPILAGYISKALTGDNNVTKWTEGHEPLILNSLASYLGCTVNEIVDFELHLYDTLGCKFNGMGEEFITGSRLDNLMGCFVCLRSLLNHGSVGLDSDYDVSLVALFDHEEVGSSSTTGAGSTIIEESVKRISMSLKGEDEPKDYLEAKIRNSFVVSFDMAHAEHPNYSSKHEKYHCPKLNSGVVIKTNDNQRYATNGQTGYIFREVGRRCGQDIQEFVVRNDCACGSTIGPIISSRTGMRCVDVGTPQLSMHSIREMGGTKDVKMAVDVLEGFLREFRDIDDEMKGEEE</sequence>
<evidence type="ECO:0000256" key="1">
    <source>
        <dbReference type="ARBA" id="ARBA00001335"/>
    </source>
</evidence>
<dbReference type="Gene3D" id="2.30.250.10">
    <property type="entry name" value="Aminopeptidase i, Domain 2"/>
    <property type="match status" value="1"/>
</dbReference>
<evidence type="ECO:0000256" key="6">
    <source>
        <dbReference type="ARBA" id="ARBA00022670"/>
    </source>
</evidence>
<accession>A0A9W7BRW1</accession>
<comment type="similarity">
    <text evidence="3 11">Belongs to the peptidase M18 family.</text>
</comment>
<dbReference type="SUPFAM" id="SSF101821">
    <property type="entry name" value="Aminopeptidase/glucanase lid domain"/>
    <property type="match status" value="1"/>
</dbReference>
<protein>
    <recommendedName>
        <fullName evidence="4">aspartyl aminopeptidase</fullName>
        <ecNumber evidence="4">3.4.11.21</ecNumber>
    </recommendedName>
</protein>
<keyword evidence="14" id="KW-1185">Reference proteome</keyword>
<feature type="signal peptide" evidence="12">
    <location>
        <begin position="1"/>
        <end position="17"/>
    </location>
</feature>
<gene>
    <name evidence="13" type="ORF">TrST_g1743</name>
</gene>
<evidence type="ECO:0000256" key="9">
    <source>
        <dbReference type="ARBA" id="ARBA00022833"/>
    </source>
</evidence>
<evidence type="ECO:0000256" key="11">
    <source>
        <dbReference type="RuleBase" id="RU004386"/>
    </source>
</evidence>
<dbReference type="FunFam" id="2.30.250.10:FF:000001">
    <property type="entry name" value="Aspartyl aminopeptidase 1"/>
    <property type="match status" value="1"/>
</dbReference>
<keyword evidence="5 11" id="KW-0031">Aminopeptidase</keyword>
<evidence type="ECO:0000256" key="4">
    <source>
        <dbReference type="ARBA" id="ARBA00011965"/>
    </source>
</evidence>
<keyword evidence="12" id="KW-0732">Signal</keyword>
<dbReference type="EC" id="3.4.11.21" evidence="4"/>
<dbReference type="GO" id="GO:0008237">
    <property type="term" value="F:metallopeptidase activity"/>
    <property type="evidence" value="ECO:0007669"/>
    <property type="project" value="UniProtKB-KW"/>
</dbReference>
<evidence type="ECO:0000256" key="2">
    <source>
        <dbReference type="ARBA" id="ARBA00001947"/>
    </source>
</evidence>
<evidence type="ECO:0000256" key="5">
    <source>
        <dbReference type="ARBA" id="ARBA00022438"/>
    </source>
</evidence>
<dbReference type="InterPro" id="IPR001948">
    <property type="entry name" value="Peptidase_M18"/>
</dbReference>
<organism evidence="13 14">
    <name type="scientific">Triparma strigata</name>
    <dbReference type="NCBI Taxonomy" id="1606541"/>
    <lineage>
        <taxon>Eukaryota</taxon>
        <taxon>Sar</taxon>
        <taxon>Stramenopiles</taxon>
        <taxon>Ochrophyta</taxon>
        <taxon>Bolidophyceae</taxon>
        <taxon>Parmales</taxon>
        <taxon>Triparmaceae</taxon>
        <taxon>Triparma</taxon>
    </lineage>
</organism>
<keyword evidence="7 11" id="KW-0479">Metal-binding</keyword>
<dbReference type="GO" id="GO:0008270">
    <property type="term" value="F:zinc ion binding"/>
    <property type="evidence" value="ECO:0007669"/>
    <property type="project" value="InterPro"/>
</dbReference>
<dbReference type="EMBL" id="BRXY01000382">
    <property type="protein sequence ID" value="GMH91225.1"/>
    <property type="molecule type" value="Genomic_DNA"/>
</dbReference>
<evidence type="ECO:0000256" key="10">
    <source>
        <dbReference type="ARBA" id="ARBA00023049"/>
    </source>
</evidence>
<comment type="cofactor">
    <cofactor evidence="2">
        <name>Zn(2+)</name>
        <dbReference type="ChEBI" id="CHEBI:29105"/>
    </cofactor>
</comment>
<dbReference type="OrthoDB" id="9880441at2759"/>
<evidence type="ECO:0000256" key="12">
    <source>
        <dbReference type="SAM" id="SignalP"/>
    </source>
</evidence>
<comment type="caution">
    <text evidence="13">The sequence shown here is derived from an EMBL/GenBank/DDBJ whole genome shotgun (WGS) entry which is preliminary data.</text>
</comment>
<comment type="catalytic activity">
    <reaction evidence="1">
        <text>Release of an N-terminal aspartate or glutamate from a peptide, with a preference for aspartate.</text>
        <dbReference type="EC" id="3.4.11.21"/>
    </reaction>
</comment>
<dbReference type="NCBIfam" id="NF002759">
    <property type="entry name" value="PRK02813.1"/>
    <property type="match status" value="1"/>
</dbReference>
<name>A0A9W7BRW1_9STRA</name>
<evidence type="ECO:0000313" key="13">
    <source>
        <dbReference type="EMBL" id="GMH91225.1"/>
    </source>
</evidence>
<dbReference type="PANTHER" id="PTHR28570:SF3">
    <property type="entry name" value="ASPARTYL AMINOPEPTIDASE"/>
    <property type="match status" value="1"/>
</dbReference>
<feature type="chain" id="PRO_5040867857" description="aspartyl aminopeptidase" evidence="12">
    <location>
        <begin position="18"/>
        <end position="495"/>
    </location>
</feature>
<dbReference type="GO" id="GO:0004177">
    <property type="term" value="F:aminopeptidase activity"/>
    <property type="evidence" value="ECO:0007669"/>
    <property type="project" value="UniProtKB-KW"/>
</dbReference>
<evidence type="ECO:0000256" key="3">
    <source>
        <dbReference type="ARBA" id="ARBA00008290"/>
    </source>
</evidence>
<reference evidence="14" key="1">
    <citation type="journal article" date="2023" name="Commun. Biol.">
        <title>Genome analysis of Parmales, the sister group of diatoms, reveals the evolutionary specialization of diatoms from phago-mixotrophs to photoautotrophs.</title>
        <authorList>
            <person name="Ban H."/>
            <person name="Sato S."/>
            <person name="Yoshikawa S."/>
            <person name="Yamada K."/>
            <person name="Nakamura Y."/>
            <person name="Ichinomiya M."/>
            <person name="Sato N."/>
            <person name="Blanc-Mathieu R."/>
            <person name="Endo H."/>
            <person name="Kuwata A."/>
            <person name="Ogata H."/>
        </authorList>
    </citation>
    <scope>NUCLEOTIDE SEQUENCE [LARGE SCALE GENOMIC DNA]</scope>
    <source>
        <strain evidence="14">NIES 3701</strain>
    </source>
</reference>